<evidence type="ECO:0000313" key="8">
    <source>
        <dbReference type="EMBL" id="GLR65902.1"/>
    </source>
</evidence>
<reference evidence="9" key="1">
    <citation type="journal article" date="2019" name="Int. J. Syst. Evol. Microbiol.">
        <title>The Global Catalogue of Microorganisms (GCM) 10K type strain sequencing project: providing services to taxonomists for standard genome sequencing and annotation.</title>
        <authorList>
            <consortium name="The Broad Institute Genomics Platform"/>
            <consortium name="The Broad Institute Genome Sequencing Center for Infectious Disease"/>
            <person name="Wu L."/>
            <person name="Ma J."/>
        </authorList>
    </citation>
    <scope>NUCLEOTIDE SEQUENCE [LARGE SCALE GENOMIC DNA]</scope>
    <source>
        <strain evidence="9">NBRC 112502</strain>
    </source>
</reference>
<feature type="transmembrane region" description="Helical" evidence="6">
    <location>
        <begin position="27"/>
        <end position="45"/>
    </location>
</feature>
<evidence type="ECO:0000256" key="2">
    <source>
        <dbReference type="ARBA" id="ARBA00022475"/>
    </source>
</evidence>
<dbReference type="InterPro" id="IPR000045">
    <property type="entry name" value="Prepilin_IV_endopep_pep"/>
</dbReference>
<keyword evidence="4 6" id="KW-1133">Transmembrane helix</keyword>
<dbReference type="Pfam" id="PF01478">
    <property type="entry name" value="Peptidase_A24"/>
    <property type="match status" value="1"/>
</dbReference>
<name>A0ABQ6A5S2_9PROT</name>
<evidence type="ECO:0000259" key="7">
    <source>
        <dbReference type="Pfam" id="PF01478"/>
    </source>
</evidence>
<protein>
    <submittedName>
        <fullName evidence="8">Prepilin peptidase</fullName>
    </submittedName>
</protein>
<keyword evidence="2" id="KW-1003">Cell membrane</keyword>
<dbReference type="Proteomes" id="UP001156641">
    <property type="component" value="Unassembled WGS sequence"/>
</dbReference>
<comment type="subcellular location">
    <subcellularLocation>
        <location evidence="1">Cell membrane</location>
        <topology evidence="1">Multi-pass membrane protein</topology>
    </subcellularLocation>
</comment>
<feature type="domain" description="Prepilin type IV endopeptidase peptidase" evidence="7">
    <location>
        <begin position="11"/>
        <end position="110"/>
    </location>
</feature>
<dbReference type="InterPro" id="IPR052218">
    <property type="entry name" value="Preflagellin_Peptidase"/>
</dbReference>
<feature type="transmembrane region" description="Helical" evidence="6">
    <location>
        <begin position="148"/>
        <end position="167"/>
    </location>
</feature>
<dbReference type="PANTHER" id="PTHR36506">
    <property type="entry name" value="PREFLAGELLIN PEPTIDASE"/>
    <property type="match status" value="1"/>
</dbReference>
<evidence type="ECO:0000256" key="5">
    <source>
        <dbReference type="ARBA" id="ARBA00023136"/>
    </source>
</evidence>
<dbReference type="PANTHER" id="PTHR36506:SF1">
    <property type="entry name" value="PREFLAGELLIN PEPTIDASE"/>
    <property type="match status" value="1"/>
</dbReference>
<feature type="transmembrane region" description="Helical" evidence="6">
    <location>
        <begin position="95"/>
        <end position="119"/>
    </location>
</feature>
<evidence type="ECO:0000256" key="6">
    <source>
        <dbReference type="SAM" id="Phobius"/>
    </source>
</evidence>
<gene>
    <name evidence="8" type="ORF">GCM10010909_05800</name>
</gene>
<comment type="caution">
    <text evidence="8">The sequence shown here is derived from an EMBL/GenBank/DDBJ whole genome shotgun (WGS) entry which is preliminary data.</text>
</comment>
<dbReference type="RefSeq" id="WP_284256455.1">
    <property type="nucleotide sequence ID" value="NZ_BSOS01000007.1"/>
</dbReference>
<evidence type="ECO:0000256" key="1">
    <source>
        <dbReference type="ARBA" id="ARBA00004651"/>
    </source>
</evidence>
<keyword evidence="5 6" id="KW-0472">Membrane</keyword>
<keyword evidence="9" id="KW-1185">Reference proteome</keyword>
<evidence type="ECO:0000313" key="9">
    <source>
        <dbReference type="Proteomes" id="UP001156641"/>
    </source>
</evidence>
<evidence type="ECO:0000256" key="3">
    <source>
        <dbReference type="ARBA" id="ARBA00022692"/>
    </source>
</evidence>
<sequence>MLTAVLSIGAAGLLVYAALHDLAARTVPNWLPLTLLALGFCARLADHTLFTGLAVAGGAFFVLFIVWLLGAMGGGDVKLWAATALLIPPLLQPELAFFLRVVVFGGILALFYLSLGFVVHKPQGLKTGGLLRRLLRAEAWRISRRASLPYACAIAGSAIVTLLPLSFQR</sequence>
<proteinExistence type="predicted"/>
<accession>A0ABQ6A5S2</accession>
<evidence type="ECO:0000256" key="4">
    <source>
        <dbReference type="ARBA" id="ARBA00022989"/>
    </source>
</evidence>
<feature type="transmembrane region" description="Helical" evidence="6">
    <location>
        <begin position="52"/>
        <end position="75"/>
    </location>
</feature>
<dbReference type="Gene3D" id="1.20.120.1220">
    <property type="match status" value="1"/>
</dbReference>
<organism evidence="8 9">
    <name type="scientific">Acidocella aquatica</name>
    <dbReference type="NCBI Taxonomy" id="1922313"/>
    <lineage>
        <taxon>Bacteria</taxon>
        <taxon>Pseudomonadati</taxon>
        <taxon>Pseudomonadota</taxon>
        <taxon>Alphaproteobacteria</taxon>
        <taxon>Acetobacterales</taxon>
        <taxon>Acidocellaceae</taxon>
        <taxon>Acidocella</taxon>
    </lineage>
</organism>
<dbReference type="EMBL" id="BSOS01000007">
    <property type="protein sequence ID" value="GLR65902.1"/>
    <property type="molecule type" value="Genomic_DNA"/>
</dbReference>
<keyword evidence="3 6" id="KW-0812">Transmembrane</keyword>